<comment type="caution">
    <text evidence="1">The sequence shown here is derived from an EMBL/GenBank/DDBJ whole genome shotgun (WGS) entry which is preliminary data.</text>
</comment>
<dbReference type="HOGENOM" id="CLU_2386649_0_0_1"/>
<dbReference type="OrthoDB" id="10282705at2759"/>
<dbReference type="AlphaFoldDB" id="A0A0B2XGJ6"/>
<name>A0A0B2XGJ6_METRA</name>
<protein>
    <submittedName>
        <fullName evidence="1">Transcription factor, fungi</fullName>
    </submittedName>
</protein>
<organism evidence="1 2">
    <name type="scientific">Metarhizium robertsii (strain ARSEF 23 / ATCC MYA-3075)</name>
    <name type="common">Metarhizium anisopliae (strain ARSEF 23)</name>
    <dbReference type="NCBI Taxonomy" id="655844"/>
    <lineage>
        <taxon>Eukaryota</taxon>
        <taxon>Fungi</taxon>
        <taxon>Dikarya</taxon>
        <taxon>Ascomycota</taxon>
        <taxon>Pezizomycotina</taxon>
        <taxon>Sordariomycetes</taxon>
        <taxon>Hypocreomycetidae</taxon>
        <taxon>Hypocreales</taxon>
        <taxon>Clavicipitaceae</taxon>
        <taxon>Metarhizium</taxon>
    </lineage>
</organism>
<reference evidence="1 2" key="1">
    <citation type="journal article" date="2011" name="PLoS Genet.">
        <title>Genome sequencing and comparative transcriptomics of the model entomopathogenic fungi Metarhizium anisopliae and M. acridum.</title>
        <authorList>
            <person name="Gao Q."/>
            <person name="Jin K."/>
            <person name="Ying S.H."/>
            <person name="Zhang Y."/>
            <person name="Xiao G."/>
            <person name="Shang Y."/>
            <person name="Duan Z."/>
            <person name="Hu X."/>
            <person name="Xie X.Q."/>
            <person name="Zhou G."/>
            <person name="Peng G."/>
            <person name="Luo Z."/>
            <person name="Huang W."/>
            <person name="Wang B."/>
            <person name="Fang W."/>
            <person name="Wang S."/>
            <person name="Zhong Y."/>
            <person name="Ma L.J."/>
            <person name="St Leger R.J."/>
            <person name="Zhao G.P."/>
            <person name="Pei Y."/>
            <person name="Feng M.G."/>
            <person name="Xia Y."/>
            <person name="Wang C."/>
        </authorList>
    </citation>
    <scope>NUCLEOTIDE SEQUENCE [LARGE SCALE GENOMIC DNA]</scope>
    <source>
        <strain evidence="2">ARSEF 23 / ATCC MYA-3075</strain>
    </source>
</reference>
<dbReference type="KEGG" id="maj:MAA_11320"/>
<sequence length="94" mass="9982">MGNGQAQGDDISIGVDRVEFISTAETVITEDLEKGIKFAQETIHLPARDQPQQDASAQVDPLSNLGNTYSKYQLSGDGGDLDAVASELENLAVC</sequence>
<dbReference type="Proteomes" id="UP000002498">
    <property type="component" value="Unassembled WGS sequence"/>
</dbReference>
<reference evidence="1 2" key="2">
    <citation type="journal article" date="2014" name="Proc. Natl. Acad. Sci. U.S.A.">
        <title>Trajectory and genomic determinants of fungal-pathogen speciation and host adaptation.</title>
        <authorList>
            <person name="Hu X."/>
            <person name="Xiao G."/>
            <person name="Zheng P."/>
            <person name="Shang Y."/>
            <person name="Su Y."/>
            <person name="Zhang X."/>
            <person name="Liu X."/>
            <person name="Zhan S."/>
            <person name="St Leger R.J."/>
            <person name="Wang C."/>
        </authorList>
    </citation>
    <scope>GENOME REANNOTATION</scope>
    <source>
        <strain evidence="2">ARSEF 23 / ATCC MYA-3075</strain>
    </source>
</reference>
<proteinExistence type="predicted"/>
<keyword evidence="2" id="KW-1185">Reference proteome</keyword>
<dbReference type="RefSeq" id="XP_011411610.1">
    <property type="nucleotide sequence ID" value="XM_011413308.1"/>
</dbReference>
<dbReference type="EMBL" id="ADNJ02000006">
    <property type="protein sequence ID" value="KHO11051.1"/>
    <property type="molecule type" value="Genomic_DNA"/>
</dbReference>
<evidence type="ECO:0000313" key="1">
    <source>
        <dbReference type="EMBL" id="KHO11051.1"/>
    </source>
</evidence>
<accession>A0A0B2XGJ6</accession>
<dbReference type="GeneID" id="23632768"/>
<evidence type="ECO:0000313" key="2">
    <source>
        <dbReference type="Proteomes" id="UP000002498"/>
    </source>
</evidence>
<gene>
    <name evidence="1" type="ORF">MAA_11320</name>
</gene>